<name>A0AA86VT51_9FABA</name>
<keyword evidence="2" id="KW-1185">Reference proteome</keyword>
<protein>
    <submittedName>
        <fullName evidence="1">Uncharacterized protein</fullName>
    </submittedName>
</protein>
<reference evidence="1" key="1">
    <citation type="submission" date="2023-10" db="EMBL/GenBank/DDBJ databases">
        <authorList>
            <person name="Domelevo Entfellner J.-B."/>
        </authorList>
    </citation>
    <scope>NUCLEOTIDE SEQUENCE</scope>
</reference>
<organism evidence="1 2">
    <name type="scientific">Sphenostylis stenocarpa</name>
    <dbReference type="NCBI Taxonomy" id="92480"/>
    <lineage>
        <taxon>Eukaryota</taxon>
        <taxon>Viridiplantae</taxon>
        <taxon>Streptophyta</taxon>
        <taxon>Embryophyta</taxon>
        <taxon>Tracheophyta</taxon>
        <taxon>Spermatophyta</taxon>
        <taxon>Magnoliopsida</taxon>
        <taxon>eudicotyledons</taxon>
        <taxon>Gunneridae</taxon>
        <taxon>Pentapetalae</taxon>
        <taxon>rosids</taxon>
        <taxon>fabids</taxon>
        <taxon>Fabales</taxon>
        <taxon>Fabaceae</taxon>
        <taxon>Papilionoideae</taxon>
        <taxon>50 kb inversion clade</taxon>
        <taxon>NPAAA clade</taxon>
        <taxon>indigoferoid/millettioid clade</taxon>
        <taxon>Phaseoleae</taxon>
        <taxon>Sphenostylis</taxon>
    </lineage>
</organism>
<gene>
    <name evidence="1" type="ORF">AYBTSS11_LOCUS25539</name>
</gene>
<dbReference type="EMBL" id="OY731406">
    <property type="protein sequence ID" value="CAJ1973478.1"/>
    <property type="molecule type" value="Genomic_DNA"/>
</dbReference>
<evidence type="ECO:0000313" key="1">
    <source>
        <dbReference type="EMBL" id="CAJ1973478.1"/>
    </source>
</evidence>
<dbReference type="AlphaFoldDB" id="A0AA86VT51"/>
<dbReference type="Proteomes" id="UP001189624">
    <property type="component" value="Chromosome 9"/>
</dbReference>
<sequence length="127" mass="14483">MYVGDLMNDNCDVIMRFGNCCSSKENKQKEVTSGIDLANASSIEERRIGSETTNSRLTLPVRLYLKVQKEREREHVGFMSWLTQSESNSECSPITNTDILRFVFLNLARVDTIPFSNTQCHVGQQCR</sequence>
<dbReference type="Gramene" id="rna-AYBTSS11_LOCUS25539">
    <property type="protein sequence ID" value="CAJ1973478.1"/>
    <property type="gene ID" value="gene-AYBTSS11_LOCUS25539"/>
</dbReference>
<evidence type="ECO:0000313" key="2">
    <source>
        <dbReference type="Proteomes" id="UP001189624"/>
    </source>
</evidence>
<accession>A0AA86VT51</accession>
<proteinExistence type="predicted"/>